<organism evidence="2 3">
    <name type="scientific">Porites evermanni</name>
    <dbReference type="NCBI Taxonomy" id="104178"/>
    <lineage>
        <taxon>Eukaryota</taxon>
        <taxon>Metazoa</taxon>
        <taxon>Cnidaria</taxon>
        <taxon>Anthozoa</taxon>
        <taxon>Hexacorallia</taxon>
        <taxon>Scleractinia</taxon>
        <taxon>Fungiina</taxon>
        <taxon>Poritidae</taxon>
        <taxon>Porites</taxon>
    </lineage>
</organism>
<proteinExistence type="predicted"/>
<feature type="region of interest" description="Disordered" evidence="1">
    <location>
        <begin position="1"/>
        <end position="62"/>
    </location>
</feature>
<dbReference type="EMBL" id="CALNXI010000064">
    <property type="protein sequence ID" value="CAH3017535.1"/>
    <property type="molecule type" value="Genomic_DNA"/>
</dbReference>
<accession>A0ABN8LTL8</accession>
<comment type="caution">
    <text evidence="2">The sequence shown here is derived from an EMBL/GenBank/DDBJ whole genome shotgun (WGS) entry which is preliminary data.</text>
</comment>
<reference evidence="2 3" key="1">
    <citation type="submission" date="2022-05" db="EMBL/GenBank/DDBJ databases">
        <authorList>
            <consortium name="Genoscope - CEA"/>
            <person name="William W."/>
        </authorList>
    </citation>
    <scope>NUCLEOTIDE SEQUENCE [LARGE SCALE GENOMIC DNA]</scope>
</reference>
<feature type="compositionally biased region" description="Low complexity" evidence="1">
    <location>
        <begin position="11"/>
        <end position="29"/>
    </location>
</feature>
<evidence type="ECO:0000313" key="2">
    <source>
        <dbReference type="EMBL" id="CAH3017535.1"/>
    </source>
</evidence>
<evidence type="ECO:0000256" key="1">
    <source>
        <dbReference type="SAM" id="MobiDB-lite"/>
    </source>
</evidence>
<gene>
    <name evidence="2" type="ORF">PEVE_00038120</name>
</gene>
<name>A0ABN8LTL8_9CNID</name>
<dbReference type="Proteomes" id="UP001159427">
    <property type="component" value="Unassembled WGS sequence"/>
</dbReference>
<keyword evidence="3" id="KW-1185">Reference proteome</keyword>
<feature type="compositionally biased region" description="Polar residues" evidence="1">
    <location>
        <begin position="39"/>
        <end position="52"/>
    </location>
</feature>
<protein>
    <submittedName>
        <fullName evidence="2">Uncharacterized protein</fullName>
    </submittedName>
</protein>
<sequence>MSFFNQSRKLPSPTTSKDPSPKGSPKGSPMIATRKNPRESSQIPVRKNSGSSKPAPLLRSRSREFMDAVKKFEGGKLPEKLLKTVDEEKRAVENQLAACENDLIEIRKFIDKTKEDFKGMRSQTKKLRSNLSELHNLHS</sequence>
<evidence type="ECO:0000313" key="3">
    <source>
        <dbReference type="Proteomes" id="UP001159427"/>
    </source>
</evidence>